<organism evidence="1 2">
    <name type="scientific">Clostridium gallinarum</name>
    <dbReference type="NCBI Taxonomy" id="2762246"/>
    <lineage>
        <taxon>Bacteria</taxon>
        <taxon>Bacillati</taxon>
        <taxon>Bacillota</taxon>
        <taxon>Clostridia</taxon>
        <taxon>Eubacteriales</taxon>
        <taxon>Clostridiaceae</taxon>
        <taxon>Clostridium</taxon>
    </lineage>
</organism>
<dbReference type="Proteomes" id="UP000640335">
    <property type="component" value="Unassembled WGS sequence"/>
</dbReference>
<reference evidence="1 2" key="1">
    <citation type="submission" date="2020-08" db="EMBL/GenBank/DDBJ databases">
        <title>A Genomic Blueprint of the Chicken Gut Microbiome.</title>
        <authorList>
            <person name="Gilroy R."/>
            <person name="Ravi A."/>
            <person name="Getino M."/>
            <person name="Pursley I."/>
            <person name="Horton D.L."/>
            <person name="Alikhan N.-F."/>
            <person name="Baker D."/>
            <person name="Gharbi K."/>
            <person name="Hall N."/>
            <person name="Watson M."/>
            <person name="Adriaenssens E.M."/>
            <person name="Foster-Nyarko E."/>
            <person name="Jarju S."/>
            <person name="Secka A."/>
            <person name="Antonio M."/>
            <person name="Oren A."/>
            <person name="Chaudhuri R."/>
            <person name="La Ragione R.M."/>
            <person name="Hildebrand F."/>
            <person name="Pallen M.J."/>
        </authorList>
    </citation>
    <scope>NUCLEOTIDE SEQUENCE [LARGE SCALE GENOMIC DNA]</scope>
    <source>
        <strain evidence="1 2">Sa3CUN1</strain>
    </source>
</reference>
<evidence type="ECO:0000313" key="2">
    <source>
        <dbReference type="Proteomes" id="UP000640335"/>
    </source>
</evidence>
<comment type="caution">
    <text evidence="1">The sequence shown here is derived from an EMBL/GenBank/DDBJ whole genome shotgun (WGS) entry which is preliminary data.</text>
</comment>
<proteinExistence type="predicted"/>
<dbReference type="EMBL" id="JACSQZ010000008">
    <property type="protein sequence ID" value="MBD7914206.1"/>
    <property type="molecule type" value="Genomic_DNA"/>
</dbReference>
<dbReference type="RefSeq" id="WP_191748618.1">
    <property type="nucleotide sequence ID" value="NZ_JACSQZ010000008.1"/>
</dbReference>
<accession>A0ABR8Q1B6</accession>
<name>A0ABR8Q1B6_9CLOT</name>
<protein>
    <submittedName>
        <fullName evidence="1">Uncharacterized protein</fullName>
    </submittedName>
</protein>
<sequence length="92" mass="9991">MEEVKRIAATTLTDTETELYKNSNGSIVKTILLYNSNSSEKQVTLNLDGVTFLFTLNSNEFKVIDTPIMTNSIKGKGQGVNIHITGIQLGGA</sequence>
<keyword evidence="2" id="KW-1185">Reference proteome</keyword>
<evidence type="ECO:0000313" key="1">
    <source>
        <dbReference type="EMBL" id="MBD7914206.1"/>
    </source>
</evidence>
<gene>
    <name evidence="1" type="ORF">H9660_03515</name>
</gene>